<name>A0A9D1HE57_9FIRM</name>
<dbReference type="AlphaFoldDB" id="A0A9D1HE57"/>
<gene>
    <name evidence="1" type="primary">yunB</name>
    <name evidence="1" type="ORF">IAD12_08460</name>
</gene>
<dbReference type="Pfam" id="PF09560">
    <property type="entry name" value="Spore_YunB"/>
    <property type="match status" value="1"/>
</dbReference>
<reference evidence="1" key="1">
    <citation type="submission" date="2020-10" db="EMBL/GenBank/DDBJ databases">
        <authorList>
            <person name="Gilroy R."/>
        </authorList>
    </citation>
    <scope>NUCLEOTIDE SEQUENCE</scope>
    <source>
        <strain evidence="1">CHK176-22527</strain>
    </source>
</reference>
<evidence type="ECO:0000313" key="1">
    <source>
        <dbReference type="EMBL" id="HIU00254.1"/>
    </source>
</evidence>
<dbReference type="Proteomes" id="UP000824159">
    <property type="component" value="Unassembled WGS sequence"/>
</dbReference>
<reference evidence="1" key="2">
    <citation type="journal article" date="2021" name="PeerJ">
        <title>Extensive microbial diversity within the chicken gut microbiome revealed by metagenomics and culture.</title>
        <authorList>
            <person name="Gilroy R."/>
            <person name="Ravi A."/>
            <person name="Getino M."/>
            <person name="Pursley I."/>
            <person name="Horton D.L."/>
            <person name="Alikhan N.F."/>
            <person name="Baker D."/>
            <person name="Gharbi K."/>
            <person name="Hall N."/>
            <person name="Watson M."/>
            <person name="Adriaenssens E.M."/>
            <person name="Foster-Nyarko E."/>
            <person name="Jarju S."/>
            <person name="Secka A."/>
            <person name="Antonio M."/>
            <person name="Oren A."/>
            <person name="Chaudhuri R.R."/>
            <person name="La Ragione R."/>
            <person name="Hildebrand F."/>
            <person name="Pallen M.J."/>
        </authorList>
    </citation>
    <scope>NUCLEOTIDE SEQUENCE</scope>
    <source>
        <strain evidence="1">CHK176-22527</strain>
    </source>
</reference>
<protein>
    <submittedName>
        <fullName evidence="1">Sporulation protein YunB</fullName>
    </submittedName>
</protein>
<organism evidence="1 2">
    <name type="scientific">Candidatus Allocopromorpha excrementavium</name>
    <dbReference type="NCBI Taxonomy" id="2840741"/>
    <lineage>
        <taxon>Bacteria</taxon>
        <taxon>Bacillati</taxon>
        <taxon>Bacillota</taxon>
        <taxon>Clostridia</taxon>
        <taxon>Eubacteriales</taxon>
        <taxon>Eubacteriaceae</taxon>
        <taxon>Eubacteriaceae incertae sedis</taxon>
        <taxon>Candidatus Allocopromorpha</taxon>
    </lineage>
</organism>
<comment type="caution">
    <text evidence="1">The sequence shown here is derived from an EMBL/GenBank/DDBJ whole genome shotgun (WGS) entry which is preliminary data.</text>
</comment>
<evidence type="ECO:0000313" key="2">
    <source>
        <dbReference type="Proteomes" id="UP000824159"/>
    </source>
</evidence>
<proteinExistence type="predicted"/>
<dbReference type="PIRSF" id="PIRSF021383">
    <property type="entry name" value="YunB"/>
    <property type="match status" value="1"/>
</dbReference>
<dbReference type="EMBL" id="DVLX01000099">
    <property type="protein sequence ID" value="HIU00254.1"/>
    <property type="molecule type" value="Genomic_DNA"/>
</dbReference>
<dbReference type="InterPro" id="IPR014197">
    <property type="entry name" value="Sporulation_prot_YunB"/>
</dbReference>
<sequence length="214" mass="23565">MRRFGKLKLAAVVLLILSIAAVVAVKMEIEPNMESVSKIKAEALVGRTISKALVSQFEKDTSQDELFTIINGEDGSIEMVQANSAAINIFMSQLSVKLQESFQKMEEAKTEVSLGALMGSKFLSQTGPYVNLSIVPMSVSSMDFKTEFESQGINQTKYKIYIVLECRVKVLAPFISRTFTTENTVLIAEAVILGKVPNSFVQVPKEDILDVTDE</sequence>
<dbReference type="NCBIfam" id="TIGR02832">
    <property type="entry name" value="spo_yunB"/>
    <property type="match status" value="1"/>
</dbReference>
<accession>A0A9D1HE57</accession>